<dbReference type="PANTHER" id="PTHR24099:SF18">
    <property type="entry name" value="E3 UBIQUITIN-PROTEIN LIGASE TRIM36"/>
    <property type="match status" value="1"/>
</dbReference>
<evidence type="ECO:0000256" key="4">
    <source>
        <dbReference type="ARBA" id="ARBA00022771"/>
    </source>
</evidence>
<evidence type="ECO:0000256" key="2">
    <source>
        <dbReference type="ARBA" id="ARBA00022679"/>
    </source>
</evidence>
<dbReference type="SUPFAM" id="SSF49265">
    <property type="entry name" value="Fibronectin type III"/>
    <property type="match status" value="1"/>
</dbReference>
<dbReference type="InterPro" id="IPR003649">
    <property type="entry name" value="Bbox_C"/>
</dbReference>
<dbReference type="CDD" id="cd19778">
    <property type="entry name" value="Bbox2_TRIM36_C-I"/>
    <property type="match status" value="1"/>
</dbReference>
<dbReference type="SMART" id="SM00336">
    <property type="entry name" value="BBOX"/>
    <property type="match status" value="1"/>
</dbReference>
<evidence type="ECO:0000259" key="9">
    <source>
        <dbReference type="PROSITE" id="PS50119"/>
    </source>
</evidence>
<feature type="non-terminal residue" evidence="13">
    <location>
        <position position="523"/>
    </location>
</feature>
<dbReference type="OrthoDB" id="10040278at2759"/>
<dbReference type="GO" id="GO:0007340">
    <property type="term" value="P:acrosome reaction"/>
    <property type="evidence" value="ECO:0007669"/>
    <property type="project" value="TreeGrafter"/>
</dbReference>
<dbReference type="PROSITE" id="PS50119">
    <property type="entry name" value="ZF_BBOX"/>
    <property type="match status" value="1"/>
</dbReference>
<dbReference type="PROSITE" id="PS51262">
    <property type="entry name" value="COS"/>
    <property type="match status" value="1"/>
</dbReference>
<evidence type="ECO:0000256" key="8">
    <source>
        <dbReference type="SAM" id="Coils"/>
    </source>
</evidence>
<keyword evidence="13" id="KW-0436">Ligase</keyword>
<dbReference type="InterPro" id="IPR001870">
    <property type="entry name" value="B30.2/SPRY"/>
</dbReference>
<dbReference type="GO" id="GO:0016874">
    <property type="term" value="F:ligase activity"/>
    <property type="evidence" value="ECO:0007669"/>
    <property type="project" value="UniProtKB-KW"/>
</dbReference>
<organism evidence="13 14">
    <name type="scientific">Geococcyx californianus</name>
    <name type="common">Greater roadrunner</name>
    <name type="synonym">Saurothera californiana</name>
    <dbReference type="NCBI Taxonomy" id="8947"/>
    <lineage>
        <taxon>Eukaryota</taxon>
        <taxon>Metazoa</taxon>
        <taxon>Chordata</taxon>
        <taxon>Craniata</taxon>
        <taxon>Vertebrata</taxon>
        <taxon>Euteleostomi</taxon>
        <taxon>Archelosauria</taxon>
        <taxon>Archosauria</taxon>
        <taxon>Dinosauria</taxon>
        <taxon>Saurischia</taxon>
        <taxon>Theropoda</taxon>
        <taxon>Coelurosauria</taxon>
        <taxon>Aves</taxon>
        <taxon>Neognathae</taxon>
        <taxon>Neoaves</taxon>
        <taxon>Otidimorphae</taxon>
        <taxon>Cuculiformes</taxon>
        <taxon>Neomorphidae</taxon>
        <taxon>Geococcyx</taxon>
    </lineage>
</organism>
<keyword evidence="6 8" id="KW-0175">Coiled coil</keyword>
<dbReference type="GO" id="GO:0008270">
    <property type="term" value="F:zinc ion binding"/>
    <property type="evidence" value="ECO:0007669"/>
    <property type="project" value="UniProtKB-KW"/>
</dbReference>
<dbReference type="Pfam" id="PF18568">
    <property type="entry name" value="COS"/>
    <property type="match status" value="1"/>
</dbReference>
<evidence type="ECO:0000313" key="14">
    <source>
        <dbReference type="Proteomes" id="UP000531151"/>
    </source>
</evidence>
<dbReference type="EMBL" id="VWPV01066125">
    <property type="protein sequence ID" value="NWH68268.1"/>
    <property type="molecule type" value="Genomic_DNA"/>
</dbReference>
<evidence type="ECO:0000256" key="7">
    <source>
        <dbReference type="PROSITE-ProRule" id="PRU00024"/>
    </source>
</evidence>
<keyword evidence="4 7" id="KW-0863">Zinc-finger</keyword>
<dbReference type="PROSITE" id="PS50188">
    <property type="entry name" value="B302_SPRY"/>
    <property type="match status" value="1"/>
</dbReference>
<dbReference type="InterPro" id="IPR043136">
    <property type="entry name" value="B30.2/SPRY_sf"/>
</dbReference>
<dbReference type="InterPro" id="IPR050617">
    <property type="entry name" value="E3_ligase_FN3/SPRY"/>
</dbReference>
<dbReference type="Gene3D" id="3.30.160.60">
    <property type="entry name" value="Classic Zinc Finger"/>
    <property type="match status" value="1"/>
</dbReference>
<dbReference type="InterPro" id="IPR047065">
    <property type="entry name" value="TRIM36_Bbox2_Zfn"/>
</dbReference>
<proteinExistence type="inferred from homology"/>
<keyword evidence="5" id="KW-0862">Zinc</keyword>
<feature type="non-terminal residue" evidence="13">
    <location>
        <position position="1"/>
    </location>
</feature>
<comment type="similarity">
    <text evidence="1">Belongs to the TRIM/RBCC family.</text>
</comment>
<dbReference type="SUPFAM" id="SSF49899">
    <property type="entry name" value="Concanavalin A-like lectins/glucanases"/>
    <property type="match status" value="1"/>
</dbReference>
<feature type="domain" description="B box-type" evidence="9">
    <location>
        <begin position="1"/>
        <end position="42"/>
    </location>
</feature>
<name>A0A7K4JST7_GEOCA</name>
<accession>A0A7K4JST7</accession>
<gene>
    <name evidence="13" type="primary">Trim36</name>
    <name evidence="13" type="ORF">GEOCAL_R06569</name>
</gene>
<protein>
    <submittedName>
        <fullName evidence="13">TRI36 ligase</fullName>
    </submittedName>
</protein>
<sequence>QILMCPEHEMEKVNMYCEICRRPVCHLCKLGGGHANHRVTTMNTAYKTLKEKLSKDIEYLISKESQVKSHITQLDLLLKETECNSERAKEEASQKFEKLFQVLEERKSVALLAIDASKNLRLEKLQAQTEEYQGLLENNGLVGYAQEVLKETDPSCFVQTAKQLHVRIQKATESLKSFRPAAETTFEDFVVDIAKQEEILDVLSFHSKGIEIPEINEEQSRMYSKALISWECPGKTDSADFYVLGYRKLNREEESVTWQEVEVCSKSKVIADLDDDSSYAFRVRGYKGSICSPWSREVILRTPPAPVLSFLFDDKCGYNSEHLLLNSRRTSVESRAGISLLLGSERMQAGCYTTLDYIIGNTGIAKGKHFWAFRVEAYSYLVKVGVVSSNKIQKLFHNTHDTTSPRYEQDSGHDSGSEDAFFDSSQPFTLVTLGMKKFFIPTTPAAPKDPASRILPLPSCLGICLDSDKGRVGFYDAGCMRCLYECKVDCSGIMYPAFALMGSAAIHLEEAFTAKYREYNNDI</sequence>
<dbReference type="CDD" id="cd12894">
    <property type="entry name" value="SPRY_PRY_TRIM36"/>
    <property type="match status" value="1"/>
</dbReference>
<evidence type="ECO:0000259" key="11">
    <source>
        <dbReference type="PROSITE" id="PS50853"/>
    </source>
</evidence>
<evidence type="ECO:0000256" key="5">
    <source>
        <dbReference type="ARBA" id="ARBA00022833"/>
    </source>
</evidence>
<dbReference type="InterPro" id="IPR000315">
    <property type="entry name" value="Znf_B-box"/>
</dbReference>
<dbReference type="Gene3D" id="2.60.120.920">
    <property type="match status" value="1"/>
</dbReference>
<dbReference type="SUPFAM" id="SSF57845">
    <property type="entry name" value="B-box zinc-binding domain"/>
    <property type="match status" value="1"/>
</dbReference>
<comment type="caution">
    <text evidence="13">The sequence shown here is derived from an EMBL/GenBank/DDBJ whole genome shotgun (WGS) entry which is preliminary data.</text>
</comment>
<evidence type="ECO:0000259" key="12">
    <source>
        <dbReference type="PROSITE" id="PS51262"/>
    </source>
</evidence>
<dbReference type="InterPro" id="IPR003961">
    <property type="entry name" value="FN3_dom"/>
</dbReference>
<dbReference type="PROSITE" id="PS50853">
    <property type="entry name" value="FN3"/>
    <property type="match status" value="1"/>
</dbReference>
<feature type="coiled-coil region" evidence="8">
    <location>
        <begin position="71"/>
        <end position="98"/>
    </location>
</feature>
<dbReference type="Proteomes" id="UP000531151">
    <property type="component" value="Unassembled WGS sequence"/>
</dbReference>
<keyword evidence="3" id="KW-0493">Microtubule</keyword>
<evidence type="ECO:0000256" key="3">
    <source>
        <dbReference type="ARBA" id="ARBA00022701"/>
    </source>
</evidence>
<evidence type="ECO:0000313" key="13">
    <source>
        <dbReference type="EMBL" id="NWH68268.1"/>
    </source>
</evidence>
<evidence type="ECO:0000259" key="10">
    <source>
        <dbReference type="PROSITE" id="PS50188"/>
    </source>
</evidence>
<dbReference type="PANTHER" id="PTHR24099">
    <property type="entry name" value="E3 UBIQUITIN-PROTEIN LIGASE TRIM36-RELATED"/>
    <property type="match status" value="1"/>
</dbReference>
<feature type="domain" description="Fibronectin type-III" evidence="11">
    <location>
        <begin position="209"/>
        <end position="305"/>
    </location>
</feature>
<dbReference type="InterPro" id="IPR036116">
    <property type="entry name" value="FN3_sf"/>
</dbReference>
<dbReference type="Gene3D" id="1.20.5.170">
    <property type="match status" value="1"/>
</dbReference>
<dbReference type="InterPro" id="IPR013783">
    <property type="entry name" value="Ig-like_fold"/>
</dbReference>
<dbReference type="InterPro" id="IPR013320">
    <property type="entry name" value="ConA-like_dom_sf"/>
</dbReference>
<evidence type="ECO:0000256" key="6">
    <source>
        <dbReference type="ARBA" id="ARBA00023054"/>
    </source>
</evidence>
<reference evidence="13 14" key="1">
    <citation type="submission" date="2019-09" db="EMBL/GenBank/DDBJ databases">
        <title>Bird 10,000 Genomes (B10K) Project - Family phase.</title>
        <authorList>
            <person name="Zhang G."/>
        </authorList>
    </citation>
    <scope>NUCLEOTIDE SEQUENCE [LARGE SCALE GENOMIC DNA]</scope>
    <source>
        <strain evidence="13">B10K-CU-031-07</strain>
        <tissue evidence="13">Muscle</tissue>
    </source>
</reference>
<dbReference type="GO" id="GO:0004842">
    <property type="term" value="F:ubiquitin-protein transferase activity"/>
    <property type="evidence" value="ECO:0007669"/>
    <property type="project" value="TreeGrafter"/>
</dbReference>
<keyword evidence="2" id="KW-0808">Transferase</keyword>
<evidence type="ECO:0000256" key="1">
    <source>
        <dbReference type="ARBA" id="ARBA00008518"/>
    </source>
</evidence>
<dbReference type="InterPro" id="IPR040859">
    <property type="entry name" value="Midline-1_COS"/>
</dbReference>
<keyword evidence="4 7" id="KW-0479">Metal-binding</keyword>
<dbReference type="AlphaFoldDB" id="A0A7K4JST7"/>
<dbReference type="GO" id="GO:0005874">
    <property type="term" value="C:microtubule"/>
    <property type="evidence" value="ECO:0007669"/>
    <property type="project" value="UniProtKB-KW"/>
</dbReference>
<dbReference type="InterPro" id="IPR017903">
    <property type="entry name" value="COS_domain"/>
</dbReference>
<feature type="domain" description="COS" evidence="12">
    <location>
        <begin position="149"/>
        <end position="206"/>
    </location>
</feature>
<dbReference type="GO" id="GO:0007051">
    <property type="term" value="P:spindle organization"/>
    <property type="evidence" value="ECO:0007669"/>
    <property type="project" value="TreeGrafter"/>
</dbReference>
<dbReference type="GO" id="GO:0001669">
    <property type="term" value="C:acrosomal vesicle"/>
    <property type="evidence" value="ECO:0007669"/>
    <property type="project" value="TreeGrafter"/>
</dbReference>
<keyword evidence="14" id="KW-1185">Reference proteome</keyword>
<feature type="domain" description="B30.2/SPRY" evidence="10">
    <location>
        <begin position="290"/>
        <end position="517"/>
    </location>
</feature>
<dbReference type="InterPro" id="IPR035727">
    <property type="entry name" value="SPRY/PRY_TRIM36"/>
</dbReference>
<dbReference type="SMART" id="SM00502">
    <property type="entry name" value="BBC"/>
    <property type="match status" value="1"/>
</dbReference>
<dbReference type="Gene3D" id="2.60.40.10">
    <property type="entry name" value="Immunoglobulins"/>
    <property type="match status" value="1"/>
</dbReference>
<dbReference type="CDD" id="cd00063">
    <property type="entry name" value="FN3"/>
    <property type="match status" value="1"/>
</dbReference>
<dbReference type="Pfam" id="PF00643">
    <property type="entry name" value="zf-B_box"/>
    <property type="match status" value="1"/>
</dbReference>